<dbReference type="RefSeq" id="WP_268641164.1">
    <property type="nucleotide sequence ID" value="NZ_JAMDNP010000057.1"/>
</dbReference>
<feature type="region of interest" description="Disordered" evidence="1">
    <location>
        <begin position="1"/>
        <end position="20"/>
    </location>
</feature>
<accession>A0ABT4H3H3</accession>
<proteinExistence type="predicted"/>
<protein>
    <submittedName>
        <fullName evidence="2">Uncharacterized protein</fullName>
    </submittedName>
</protein>
<dbReference type="Proteomes" id="UP001527181">
    <property type="component" value="Unassembled WGS sequence"/>
</dbReference>
<evidence type="ECO:0000313" key="2">
    <source>
        <dbReference type="EMBL" id="MCY9763526.1"/>
    </source>
</evidence>
<gene>
    <name evidence="2" type="ORF">M5X12_23740</name>
</gene>
<evidence type="ECO:0000256" key="1">
    <source>
        <dbReference type="SAM" id="MobiDB-lite"/>
    </source>
</evidence>
<name>A0ABT4H3H3_PAEAL</name>
<organism evidence="2 3">
    <name type="scientific">Paenibacillus alvei</name>
    <name type="common">Bacillus alvei</name>
    <dbReference type="NCBI Taxonomy" id="44250"/>
    <lineage>
        <taxon>Bacteria</taxon>
        <taxon>Bacillati</taxon>
        <taxon>Bacillota</taxon>
        <taxon>Bacilli</taxon>
        <taxon>Bacillales</taxon>
        <taxon>Paenibacillaceae</taxon>
        <taxon>Paenibacillus</taxon>
    </lineage>
</organism>
<sequence>MHRSGDPLHGSYTAAPHSSPSASRMSACIDREIHFTAAVQLRHIRRRPHPGCQRASIGRSTLQQLHSCATLAAVRSWMSTCIDREIHFTAAAQLRHIRRRPLLGYMHRSEESTTIAKKLKDKRCWAGKKTRIKNSITE</sequence>
<comment type="caution">
    <text evidence="2">The sequence shown here is derived from an EMBL/GenBank/DDBJ whole genome shotgun (WGS) entry which is preliminary data.</text>
</comment>
<reference evidence="2 3" key="1">
    <citation type="submission" date="2022-05" db="EMBL/GenBank/DDBJ databases">
        <title>Genome Sequencing of Bee-Associated Microbes.</title>
        <authorList>
            <person name="Dunlap C."/>
        </authorList>
    </citation>
    <scope>NUCLEOTIDE SEQUENCE [LARGE SCALE GENOMIC DNA]</scope>
    <source>
        <strain evidence="2 3">NRRL B-04010</strain>
    </source>
</reference>
<keyword evidence="3" id="KW-1185">Reference proteome</keyword>
<dbReference type="EMBL" id="JAMDNP010000057">
    <property type="protein sequence ID" value="MCY9763526.1"/>
    <property type="molecule type" value="Genomic_DNA"/>
</dbReference>
<evidence type="ECO:0000313" key="3">
    <source>
        <dbReference type="Proteomes" id="UP001527181"/>
    </source>
</evidence>